<dbReference type="PATRIC" id="fig|42253.5.peg.1600"/>
<dbReference type="AlphaFoldDB" id="A0A0K2GBS4"/>
<dbReference type="EMBL" id="CP011801">
    <property type="protein sequence ID" value="ALA58052.1"/>
    <property type="molecule type" value="Genomic_DNA"/>
</dbReference>
<reference evidence="1 2" key="1">
    <citation type="journal article" date="2015" name="Proc. Natl. Acad. Sci. U.S.A.">
        <title>Expanded metabolic versatility of ubiquitous nitrite-oxidizing bacteria from the genus Nitrospira.</title>
        <authorList>
            <person name="Koch H."/>
            <person name="Lucker S."/>
            <person name="Albertsen M."/>
            <person name="Kitzinger K."/>
            <person name="Herbold C."/>
            <person name="Spieck E."/>
            <person name="Nielsen P.H."/>
            <person name="Wagner M."/>
            <person name="Daims H."/>
        </authorList>
    </citation>
    <scope>NUCLEOTIDE SEQUENCE [LARGE SCALE GENOMIC DNA]</scope>
    <source>
        <strain evidence="1 2">NSP M-1</strain>
    </source>
</reference>
<name>A0A0K2GBS4_NITMO</name>
<sequence length="60" mass="6914">MQGVTLITMMSYQGEQEIAPHMSLKEEWSGPYCHRTRSAWGQDVWAVVFIHQLLPGLHQC</sequence>
<keyword evidence="2" id="KW-1185">Reference proteome</keyword>
<accession>A0A0K2GBS4</accession>
<protein>
    <submittedName>
        <fullName evidence="1">Uncharacterized protein</fullName>
    </submittedName>
</protein>
<gene>
    <name evidence="1" type="ORF">NITMOv2_1628</name>
</gene>
<organism evidence="1 2">
    <name type="scientific">Nitrospira moscoviensis</name>
    <dbReference type="NCBI Taxonomy" id="42253"/>
    <lineage>
        <taxon>Bacteria</taxon>
        <taxon>Pseudomonadati</taxon>
        <taxon>Nitrospirota</taxon>
        <taxon>Nitrospiria</taxon>
        <taxon>Nitrospirales</taxon>
        <taxon>Nitrospiraceae</taxon>
        <taxon>Nitrospira</taxon>
    </lineage>
</organism>
<proteinExistence type="predicted"/>
<dbReference type="Proteomes" id="UP000069205">
    <property type="component" value="Chromosome"/>
</dbReference>
<evidence type="ECO:0000313" key="1">
    <source>
        <dbReference type="EMBL" id="ALA58052.1"/>
    </source>
</evidence>
<dbReference type="KEGG" id="nmv:NITMOv2_1628"/>
<evidence type="ECO:0000313" key="2">
    <source>
        <dbReference type="Proteomes" id="UP000069205"/>
    </source>
</evidence>